<keyword evidence="6" id="KW-0969">Cilium</keyword>
<keyword evidence="8" id="KW-0966">Cell projection</keyword>
<evidence type="ECO:0000256" key="6">
    <source>
        <dbReference type="ARBA" id="ARBA00023069"/>
    </source>
</evidence>
<name>A0A8C9UXX5_SCLFO</name>
<dbReference type="Pfam" id="PF05914">
    <property type="entry name" value="RIB43A"/>
    <property type="match status" value="1"/>
</dbReference>
<sequence>MYKLNLPGDDSEAMATERRRAAEAARKKRIFNARSRIMGVDLKALDQQVAEKRDREEQERQREKAFELLRMRQDVLLMQQHKEEEDRRLELSRELEQLRAIQQRAQDSRDDDLHRSHQEAAVPSLRAPPAELGPASMQIFQGEDAEYKERKRAQMEACKKALRAQGEEKERLCQQQRHMGKRYMTQLQNDLREVQLSAGEEDSKRTARIALDNYNRAQAEQRAERQKKERLRAEEEELMEVWHSMTSDFLTERPEAALRTLEKTDRGKEMKTTRASVLIDRWKGMSAEQLSAIHMEQREQCAEKERNRNTEKQREAVWDSLRTELARQEEEEEGRVRRKEREKRVEMDRYNKQLAVEHSAQ</sequence>
<evidence type="ECO:0000256" key="4">
    <source>
        <dbReference type="ARBA" id="ARBA00022846"/>
    </source>
</evidence>
<evidence type="ECO:0000256" key="11">
    <source>
        <dbReference type="SAM" id="Coils"/>
    </source>
</evidence>
<feature type="region of interest" description="Disordered" evidence="12">
    <location>
        <begin position="1"/>
        <end position="20"/>
    </location>
</feature>
<evidence type="ECO:0000256" key="10">
    <source>
        <dbReference type="ARBA" id="ARBA00046435"/>
    </source>
</evidence>
<dbReference type="AlphaFoldDB" id="A0A8C9UXX5"/>
<evidence type="ECO:0000256" key="3">
    <source>
        <dbReference type="ARBA" id="ARBA00022490"/>
    </source>
</evidence>
<dbReference type="Proteomes" id="UP000694397">
    <property type="component" value="Chromosome 19"/>
</dbReference>
<evidence type="ECO:0000256" key="8">
    <source>
        <dbReference type="ARBA" id="ARBA00023273"/>
    </source>
</evidence>
<evidence type="ECO:0000313" key="13">
    <source>
        <dbReference type="Ensembl" id="ENSSFOP00015001819.2"/>
    </source>
</evidence>
<evidence type="ECO:0000256" key="5">
    <source>
        <dbReference type="ARBA" id="ARBA00023054"/>
    </source>
</evidence>
<keyword evidence="4" id="KW-0282">Flagellum</keyword>
<comment type="subunit">
    <text evidence="10">Microtubule inner protein component of sperm flagellar doublet microtubules.</text>
</comment>
<organism evidence="13 14">
    <name type="scientific">Scleropages formosus</name>
    <name type="common">Asian bonytongue</name>
    <name type="synonym">Osteoglossum formosum</name>
    <dbReference type="NCBI Taxonomy" id="113540"/>
    <lineage>
        <taxon>Eukaryota</taxon>
        <taxon>Metazoa</taxon>
        <taxon>Chordata</taxon>
        <taxon>Craniata</taxon>
        <taxon>Vertebrata</taxon>
        <taxon>Euteleostomi</taxon>
        <taxon>Actinopterygii</taxon>
        <taxon>Neopterygii</taxon>
        <taxon>Teleostei</taxon>
        <taxon>Osteoglossocephala</taxon>
        <taxon>Osteoglossomorpha</taxon>
        <taxon>Osteoglossiformes</taxon>
        <taxon>Osteoglossidae</taxon>
        <taxon>Scleropages</taxon>
    </lineage>
</organism>
<feature type="region of interest" description="Disordered" evidence="12">
    <location>
        <begin position="102"/>
        <end position="133"/>
    </location>
</feature>
<keyword evidence="14" id="KW-1185">Reference proteome</keyword>
<evidence type="ECO:0000256" key="12">
    <source>
        <dbReference type="SAM" id="MobiDB-lite"/>
    </source>
</evidence>
<dbReference type="PANTHER" id="PTHR14517">
    <property type="entry name" value="RIB43A-RELATED"/>
    <property type="match status" value="1"/>
</dbReference>
<comment type="subcellular location">
    <subcellularLocation>
        <location evidence="1">Cytoplasm</location>
        <location evidence="1">Cytoskeleton</location>
        <location evidence="1">Flagellum axoneme</location>
    </subcellularLocation>
</comment>
<protein>
    <recommendedName>
        <fullName evidence="9">RIB43A-like with coiled-coils protein 1</fullName>
    </recommendedName>
</protein>
<dbReference type="InterPro" id="IPR008805">
    <property type="entry name" value="RIB43A"/>
</dbReference>
<dbReference type="GeneTree" id="ENSGT00390000010825"/>
<evidence type="ECO:0000256" key="2">
    <source>
        <dbReference type="ARBA" id="ARBA00006875"/>
    </source>
</evidence>
<dbReference type="Ensembl" id="ENSSFOT00015001859.2">
    <property type="protein sequence ID" value="ENSSFOP00015001819.2"/>
    <property type="gene ID" value="ENSSFOG00015001204.2"/>
</dbReference>
<feature type="compositionally biased region" description="Basic and acidic residues" evidence="12">
    <location>
        <begin position="342"/>
        <end position="351"/>
    </location>
</feature>
<evidence type="ECO:0000256" key="1">
    <source>
        <dbReference type="ARBA" id="ARBA00004611"/>
    </source>
</evidence>
<reference evidence="13 14" key="1">
    <citation type="submission" date="2019-04" db="EMBL/GenBank/DDBJ databases">
        <authorList>
            <consortium name="Wellcome Sanger Institute Data Sharing"/>
        </authorList>
    </citation>
    <scope>NUCLEOTIDE SEQUENCE [LARGE SCALE GENOMIC DNA]</scope>
</reference>
<reference evidence="13" key="2">
    <citation type="submission" date="2025-08" db="UniProtKB">
        <authorList>
            <consortium name="Ensembl"/>
        </authorList>
    </citation>
    <scope>IDENTIFICATION</scope>
</reference>
<dbReference type="OrthoDB" id="429119at2759"/>
<evidence type="ECO:0000256" key="9">
    <source>
        <dbReference type="ARBA" id="ARBA00041087"/>
    </source>
</evidence>
<gene>
    <name evidence="13" type="primary">ribc1</name>
</gene>
<feature type="coiled-coil region" evidence="11">
    <location>
        <begin position="211"/>
        <end position="241"/>
    </location>
</feature>
<dbReference type="PANTHER" id="PTHR14517:SF11">
    <property type="entry name" value="RIB43A-LIKE WITH COILED-COILS PROTEIN 1"/>
    <property type="match status" value="1"/>
</dbReference>
<feature type="region of interest" description="Disordered" evidence="12">
    <location>
        <begin position="325"/>
        <end position="361"/>
    </location>
</feature>
<accession>A0A8C9UXX5</accession>
<evidence type="ECO:0000256" key="7">
    <source>
        <dbReference type="ARBA" id="ARBA00023212"/>
    </source>
</evidence>
<keyword evidence="7" id="KW-0206">Cytoskeleton</keyword>
<comment type="similarity">
    <text evidence="2">Belongs to the RIB43A family.</text>
</comment>
<reference evidence="13" key="3">
    <citation type="submission" date="2025-09" db="UniProtKB">
        <authorList>
            <consortium name="Ensembl"/>
        </authorList>
    </citation>
    <scope>IDENTIFICATION</scope>
</reference>
<evidence type="ECO:0000313" key="14">
    <source>
        <dbReference type="Proteomes" id="UP000694397"/>
    </source>
</evidence>
<keyword evidence="5 11" id="KW-0175">Coiled coil</keyword>
<keyword evidence="3" id="KW-0963">Cytoplasm</keyword>
<feature type="compositionally biased region" description="Basic and acidic residues" evidence="12">
    <location>
        <begin position="106"/>
        <end position="118"/>
    </location>
</feature>
<proteinExistence type="inferred from homology"/>